<dbReference type="Proteomes" id="UP000248764">
    <property type="component" value="Unassembled WGS sequence"/>
</dbReference>
<evidence type="ECO:0000256" key="3">
    <source>
        <dbReference type="ARBA" id="ARBA00022679"/>
    </source>
</evidence>
<feature type="domain" description="Protein kinase" evidence="9">
    <location>
        <begin position="71"/>
        <end position="298"/>
    </location>
</feature>
<evidence type="ECO:0000256" key="6">
    <source>
        <dbReference type="ARBA" id="ARBA00022840"/>
    </source>
</evidence>
<sequence>MARIRGHGLRCDASCDTADAASGRKVCLGVMARIRGHGLRCDASCDTADAASGRKVCNDKRMQGLETPAGYTITRRLGSDASAMYLAREDATGASVTLRFLGQIGPQVRDRLRMAAQALRGIDHPHVIEFYDVVDGPGGPVVVLGAAEGGSLAGIIGARGVLPAGEVVTACAPVAEGLTELHRRGIVHGDLTLDDIVFSLDGRPMVAGAGLIQAGVPLRVGQRARPVPPEVQAGSPPGPPADVYGLVTAAVVALTGYLPSARLALPAVPPATQALLASALDPVPNRRPPVSSIGNVFFAVADPAPVELVLEENHATTGTMRPIVDAPVMGAEDDVAAFMRRSTSTGRRARRRAEAGDARETAPPAPAAGAVGGLAAPAAGGATVPGGAGVSPTAPTGPIRTPRRGRRGRGEESPAEPPPGRGLDDGVNVPVPDGVLPDERRSRRTPGEVLAAAPRTPSAKESRRGRGAPPGDDEPGGARRKDRMWIVSALVALLVVAGVAIVGWRIFGDDTPTAGPGSGASPGDSESAPDLCGGPQPAPTAPPPTVTDWTQEVQRLYTLRAQAFEEGDAELLCQVHAPTNAILDDDAELLQEYADAGVHTEGLSFEVVNAELVSQEGGRATVSITQRIPDYTLVNDDGEVEQEIEGTEEQTWQADLVAVANPDGTSSWRFG</sequence>
<keyword evidence="8" id="KW-1133">Transmembrane helix</keyword>
<keyword evidence="8" id="KW-0472">Membrane</keyword>
<evidence type="ECO:0000256" key="4">
    <source>
        <dbReference type="ARBA" id="ARBA00022741"/>
    </source>
</evidence>
<dbReference type="EC" id="2.7.11.1" evidence="1"/>
<keyword evidence="11" id="KW-1185">Reference proteome</keyword>
<protein>
    <recommendedName>
        <fullName evidence="1">non-specific serine/threonine protein kinase</fullName>
        <ecNumber evidence="1">2.7.11.1</ecNumber>
    </recommendedName>
</protein>
<proteinExistence type="predicted"/>
<keyword evidence="5" id="KW-0418">Kinase</keyword>
<feature type="compositionally biased region" description="Low complexity" evidence="7">
    <location>
        <begin position="390"/>
        <end position="400"/>
    </location>
</feature>
<dbReference type="PANTHER" id="PTHR43289:SF6">
    <property type="entry name" value="SERINE_THREONINE-PROTEIN KINASE NEKL-3"/>
    <property type="match status" value="1"/>
</dbReference>
<evidence type="ECO:0000256" key="1">
    <source>
        <dbReference type="ARBA" id="ARBA00012513"/>
    </source>
</evidence>
<comment type="caution">
    <text evidence="10">The sequence shown here is derived from an EMBL/GenBank/DDBJ whole genome shotgun (WGS) entry which is preliminary data.</text>
</comment>
<dbReference type="InterPro" id="IPR000719">
    <property type="entry name" value="Prot_kinase_dom"/>
</dbReference>
<dbReference type="GO" id="GO:0005524">
    <property type="term" value="F:ATP binding"/>
    <property type="evidence" value="ECO:0007669"/>
    <property type="project" value="UniProtKB-KW"/>
</dbReference>
<dbReference type="GO" id="GO:0004674">
    <property type="term" value="F:protein serine/threonine kinase activity"/>
    <property type="evidence" value="ECO:0007669"/>
    <property type="project" value="UniProtKB-KW"/>
</dbReference>
<dbReference type="Gene3D" id="1.10.510.10">
    <property type="entry name" value="Transferase(Phosphotransferase) domain 1"/>
    <property type="match status" value="1"/>
</dbReference>
<feature type="compositionally biased region" description="Pro residues" evidence="7">
    <location>
        <begin position="536"/>
        <end position="545"/>
    </location>
</feature>
<feature type="compositionally biased region" description="Low complexity" evidence="7">
    <location>
        <begin position="425"/>
        <end position="435"/>
    </location>
</feature>
<feature type="region of interest" description="Disordered" evidence="7">
    <location>
        <begin position="513"/>
        <end position="546"/>
    </location>
</feature>
<evidence type="ECO:0000313" key="10">
    <source>
        <dbReference type="EMBL" id="PZF82301.1"/>
    </source>
</evidence>
<accession>A0A2W2B4G1</accession>
<keyword evidence="4" id="KW-0547">Nucleotide-binding</keyword>
<dbReference type="PROSITE" id="PS50011">
    <property type="entry name" value="PROTEIN_KINASE_DOM"/>
    <property type="match status" value="1"/>
</dbReference>
<dbReference type="SUPFAM" id="SSF56112">
    <property type="entry name" value="Protein kinase-like (PK-like)"/>
    <property type="match status" value="1"/>
</dbReference>
<keyword evidence="2" id="KW-0723">Serine/threonine-protein kinase</keyword>
<feature type="region of interest" description="Disordered" evidence="7">
    <location>
        <begin position="339"/>
        <end position="479"/>
    </location>
</feature>
<dbReference type="EMBL" id="POTW01000041">
    <property type="protein sequence ID" value="PZF82301.1"/>
    <property type="molecule type" value="Genomic_DNA"/>
</dbReference>
<evidence type="ECO:0000256" key="5">
    <source>
        <dbReference type="ARBA" id="ARBA00022777"/>
    </source>
</evidence>
<evidence type="ECO:0000256" key="2">
    <source>
        <dbReference type="ARBA" id="ARBA00022527"/>
    </source>
</evidence>
<organism evidence="10 11">
    <name type="scientific">Jiangella anatolica</name>
    <dbReference type="NCBI Taxonomy" id="2670374"/>
    <lineage>
        <taxon>Bacteria</taxon>
        <taxon>Bacillati</taxon>
        <taxon>Actinomycetota</taxon>
        <taxon>Actinomycetes</taxon>
        <taxon>Jiangellales</taxon>
        <taxon>Jiangellaceae</taxon>
        <taxon>Jiangella</taxon>
    </lineage>
</organism>
<keyword evidence="8" id="KW-0812">Transmembrane</keyword>
<evidence type="ECO:0000259" key="9">
    <source>
        <dbReference type="PROSITE" id="PS50011"/>
    </source>
</evidence>
<keyword evidence="6" id="KW-0067">ATP-binding</keyword>
<gene>
    <name evidence="10" type="ORF">C1I92_17445</name>
</gene>
<dbReference type="PANTHER" id="PTHR43289">
    <property type="entry name" value="MITOGEN-ACTIVATED PROTEIN KINASE KINASE KINASE 20-RELATED"/>
    <property type="match status" value="1"/>
</dbReference>
<feature type="transmembrane region" description="Helical" evidence="8">
    <location>
        <begin position="485"/>
        <end position="507"/>
    </location>
</feature>
<name>A0A2W2B4G1_9ACTN</name>
<keyword evidence="3" id="KW-0808">Transferase</keyword>
<dbReference type="InterPro" id="IPR011009">
    <property type="entry name" value="Kinase-like_dom_sf"/>
</dbReference>
<dbReference type="AlphaFoldDB" id="A0A2W2B4G1"/>
<evidence type="ECO:0000256" key="7">
    <source>
        <dbReference type="SAM" id="MobiDB-lite"/>
    </source>
</evidence>
<dbReference type="Pfam" id="PF00069">
    <property type="entry name" value="Pkinase"/>
    <property type="match status" value="1"/>
</dbReference>
<evidence type="ECO:0000313" key="11">
    <source>
        <dbReference type="Proteomes" id="UP000248764"/>
    </source>
</evidence>
<feature type="compositionally biased region" description="Low complexity" evidence="7">
    <location>
        <begin position="367"/>
        <end position="382"/>
    </location>
</feature>
<evidence type="ECO:0000256" key="8">
    <source>
        <dbReference type="SAM" id="Phobius"/>
    </source>
</evidence>
<reference evidence="10 11" key="1">
    <citation type="submission" date="2018-01" db="EMBL/GenBank/DDBJ databases">
        <title>Draft genome sequence of Jiangella sp. GTF31.</title>
        <authorList>
            <person name="Sahin N."/>
            <person name="Ay H."/>
            <person name="Saygin H."/>
        </authorList>
    </citation>
    <scope>NUCLEOTIDE SEQUENCE [LARGE SCALE GENOMIC DNA]</scope>
    <source>
        <strain evidence="10 11">GTF31</strain>
    </source>
</reference>
<feature type="compositionally biased region" description="Low complexity" evidence="7">
    <location>
        <begin position="513"/>
        <end position="529"/>
    </location>
</feature>